<dbReference type="PROSITE" id="PS50835">
    <property type="entry name" value="IG_LIKE"/>
    <property type="match status" value="1"/>
</dbReference>
<keyword evidence="3" id="KW-1185">Reference proteome</keyword>
<accession>A0AAD5B6P6</accession>
<dbReference type="Gene3D" id="2.60.40.10">
    <property type="entry name" value="Immunoglobulins"/>
    <property type="match status" value="1"/>
</dbReference>
<evidence type="ECO:0000313" key="2">
    <source>
        <dbReference type="EMBL" id="KAI5629091.1"/>
    </source>
</evidence>
<dbReference type="InterPro" id="IPR013783">
    <property type="entry name" value="Ig-like_fold"/>
</dbReference>
<dbReference type="InterPro" id="IPR036179">
    <property type="entry name" value="Ig-like_dom_sf"/>
</dbReference>
<organism evidence="2 3">
    <name type="scientific">Silurus asotus</name>
    <name type="common">Amur catfish</name>
    <name type="synonym">Parasilurus asotus</name>
    <dbReference type="NCBI Taxonomy" id="30991"/>
    <lineage>
        <taxon>Eukaryota</taxon>
        <taxon>Metazoa</taxon>
        <taxon>Chordata</taxon>
        <taxon>Craniata</taxon>
        <taxon>Vertebrata</taxon>
        <taxon>Euteleostomi</taxon>
        <taxon>Actinopterygii</taxon>
        <taxon>Neopterygii</taxon>
        <taxon>Teleostei</taxon>
        <taxon>Ostariophysi</taxon>
        <taxon>Siluriformes</taxon>
        <taxon>Siluridae</taxon>
        <taxon>Silurus</taxon>
    </lineage>
</organism>
<gene>
    <name evidence="2" type="ORF">C0J50_8195</name>
</gene>
<protein>
    <submittedName>
        <fullName evidence="2">Sialoadhesin-like</fullName>
    </submittedName>
</protein>
<comment type="caution">
    <text evidence="2">The sequence shown here is derived from an EMBL/GenBank/DDBJ whole genome shotgun (WGS) entry which is preliminary data.</text>
</comment>
<dbReference type="EMBL" id="MU538471">
    <property type="protein sequence ID" value="KAI5629091.1"/>
    <property type="molecule type" value="Genomic_DNA"/>
</dbReference>
<dbReference type="Proteomes" id="UP001205998">
    <property type="component" value="Unassembled WGS sequence"/>
</dbReference>
<name>A0AAD5B6P6_SILAS</name>
<dbReference type="InterPro" id="IPR007110">
    <property type="entry name" value="Ig-like_dom"/>
</dbReference>
<proteinExistence type="predicted"/>
<feature type="non-terminal residue" evidence="2">
    <location>
        <position position="147"/>
    </location>
</feature>
<feature type="domain" description="Ig-like" evidence="1">
    <location>
        <begin position="51"/>
        <end position="113"/>
    </location>
</feature>
<evidence type="ECO:0000259" key="1">
    <source>
        <dbReference type="PROSITE" id="PS50835"/>
    </source>
</evidence>
<dbReference type="AlphaFoldDB" id="A0AAD5B6P6"/>
<dbReference type="SUPFAM" id="SSF48726">
    <property type="entry name" value="Immunoglobulin"/>
    <property type="match status" value="1"/>
</dbReference>
<sequence>TNTLSVRFDNAEETVYQCCASRSRYYHNNNDYPYTRLSDSVTITATEKPKPTVKVNLQGFIQTANTIILHCELEEAKGWEFLWYKNSQVLKNEVTNTLSVRVNNAGKPVYQCRSRRLIYNNNYNNYNYYYYYTRISDSVTITARGIP</sequence>
<reference evidence="2" key="1">
    <citation type="submission" date="2018-07" db="EMBL/GenBank/DDBJ databases">
        <title>Comparative genomics of catfishes provides insights into carnivory and benthic adaptation.</title>
        <authorList>
            <person name="Zhang Y."/>
            <person name="Wang D."/>
            <person name="Peng Z."/>
            <person name="Zheng S."/>
            <person name="Shao F."/>
            <person name="Tao W."/>
        </authorList>
    </citation>
    <scope>NUCLEOTIDE SEQUENCE</scope>
    <source>
        <strain evidence="2">Chongqing</strain>
    </source>
</reference>
<evidence type="ECO:0000313" key="3">
    <source>
        <dbReference type="Proteomes" id="UP001205998"/>
    </source>
</evidence>